<dbReference type="InterPro" id="IPR036878">
    <property type="entry name" value="Glu_permease_IIB"/>
</dbReference>
<comment type="caution">
    <text evidence="8">The sequence shown here is derived from an EMBL/GenBank/DDBJ whole genome shotgun (WGS) entry which is preliminary data.</text>
</comment>
<keyword evidence="4" id="KW-0598">Phosphotransferase system</keyword>
<dbReference type="GO" id="GO:0009401">
    <property type="term" value="P:phosphoenolpyruvate-dependent sugar phosphotransferase system"/>
    <property type="evidence" value="ECO:0007669"/>
    <property type="project" value="UniProtKB-KW"/>
</dbReference>
<sequence>MTKETKMIDTNNEQYNQPKQIISALGGLDNISKYRNCATKLRYDIVDKSLVNEDKLIESGASGINFVGDNHVQVKFGLKTVKLAKSIRELRDNEKLDKERF</sequence>
<keyword evidence="2" id="KW-0762">Sugar transport</keyword>
<proteinExistence type="predicted"/>
<dbReference type="PANTHER" id="PTHR30009:SF4">
    <property type="entry name" value="PTS SYSTEM N-ACETYLGLUCOSAMINE-SPECIFIC EIICBA COMPONENT"/>
    <property type="match status" value="1"/>
</dbReference>
<dbReference type="SUPFAM" id="SSF55604">
    <property type="entry name" value="Glucose permease domain IIB"/>
    <property type="match status" value="1"/>
</dbReference>
<dbReference type="GO" id="GO:0015764">
    <property type="term" value="P:N-acetylglucosamine transport"/>
    <property type="evidence" value="ECO:0007669"/>
    <property type="project" value="TreeGrafter"/>
</dbReference>
<dbReference type="EMBL" id="AJPR01000011">
    <property type="protein sequence ID" value="EIN15051.1"/>
    <property type="molecule type" value="Genomic_DNA"/>
</dbReference>
<protein>
    <recommendedName>
        <fullName evidence="7">PTS EIIB type-1 domain-containing protein</fullName>
    </recommendedName>
</protein>
<name>I5D5U2_MYCAA</name>
<dbReference type="PANTHER" id="PTHR30009">
    <property type="entry name" value="CYTOCHROME C-TYPE SYNTHESIS PROTEIN AND PTS TRANSMEMBRANE COMPONENT"/>
    <property type="match status" value="1"/>
</dbReference>
<dbReference type="RefSeq" id="WP_004024405.1">
    <property type="nucleotide sequence ID" value="NZ_AJPR01000011.1"/>
</dbReference>
<keyword evidence="1" id="KW-0813">Transport</keyword>
<feature type="active site" description="Phosphocysteine intermediate; for EIIB activity" evidence="6">
    <location>
        <position position="37"/>
    </location>
</feature>
<evidence type="ECO:0000313" key="8">
    <source>
        <dbReference type="EMBL" id="EIN15051.1"/>
    </source>
</evidence>
<dbReference type="Pfam" id="PF00367">
    <property type="entry name" value="PTS_EIIB"/>
    <property type="match status" value="1"/>
</dbReference>
<reference evidence="8 9" key="1">
    <citation type="journal article" date="2012" name="Appl. Environ. Microbiol.">
        <title>Emergence of Atypical Mycoplasma agalactiae Strains Harboring a New Prophage and Associated with an Alpine Wild Ungulate Mortality Episode.</title>
        <authorList>
            <person name="Tardy F."/>
            <person name="Baranowski E."/>
            <person name="Nouvel L.X."/>
            <person name="Mick V."/>
            <person name="Manso-Silvan L."/>
            <person name="Thiaucourt F."/>
            <person name="Thebault P."/>
            <person name="Breton M."/>
            <person name="Sirand-Pugnet P."/>
            <person name="Blanchard A."/>
            <person name="Garnier A."/>
            <person name="Gibert P."/>
            <person name="Game Y."/>
            <person name="Poumarat F."/>
            <person name="Citti C."/>
        </authorList>
    </citation>
    <scope>NUCLEOTIDE SEQUENCE [LARGE SCALE GENOMIC DNA]</scope>
    <source>
        <strain evidence="8 9">14628</strain>
    </source>
</reference>
<keyword evidence="3" id="KW-0808">Transferase</keyword>
<dbReference type="PATRIC" id="fig|1110504.5.peg.673"/>
<dbReference type="GO" id="GO:0005886">
    <property type="term" value="C:plasma membrane"/>
    <property type="evidence" value="ECO:0007669"/>
    <property type="project" value="TreeGrafter"/>
</dbReference>
<dbReference type="InterPro" id="IPR050429">
    <property type="entry name" value="PTS_Glucose_EIICBA"/>
</dbReference>
<dbReference type="Proteomes" id="UP000003181">
    <property type="component" value="Unassembled WGS sequence"/>
</dbReference>
<dbReference type="InterPro" id="IPR001996">
    <property type="entry name" value="PTS_IIB_1"/>
</dbReference>
<dbReference type="OrthoDB" id="92465at2"/>
<dbReference type="STRING" id="1110504.MAGb_6930"/>
<evidence type="ECO:0000256" key="6">
    <source>
        <dbReference type="PROSITE-ProRule" id="PRU00421"/>
    </source>
</evidence>
<accession>I5D5U2</accession>
<dbReference type="Gene3D" id="3.30.1360.60">
    <property type="entry name" value="Glucose permease domain IIB"/>
    <property type="match status" value="1"/>
</dbReference>
<evidence type="ECO:0000256" key="4">
    <source>
        <dbReference type="ARBA" id="ARBA00022683"/>
    </source>
</evidence>
<evidence type="ECO:0000313" key="9">
    <source>
        <dbReference type="Proteomes" id="UP000003181"/>
    </source>
</evidence>
<evidence type="ECO:0000256" key="5">
    <source>
        <dbReference type="ARBA" id="ARBA00022777"/>
    </source>
</evidence>
<keyword evidence="5" id="KW-0418">Kinase</keyword>
<evidence type="ECO:0000259" key="7">
    <source>
        <dbReference type="PROSITE" id="PS51098"/>
    </source>
</evidence>
<evidence type="ECO:0000256" key="2">
    <source>
        <dbReference type="ARBA" id="ARBA00022597"/>
    </source>
</evidence>
<dbReference type="GO" id="GO:0016301">
    <property type="term" value="F:kinase activity"/>
    <property type="evidence" value="ECO:0007669"/>
    <property type="project" value="UniProtKB-KW"/>
</dbReference>
<feature type="domain" description="PTS EIIB type-1" evidence="7">
    <location>
        <begin position="15"/>
        <end position="97"/>
    </location>
</feature>
<dbReference type="AlphaFoldDB" id="I5D5U2"/>
<evidence type="ECO:0000256" key="1">
    <source>
        <dbReference type="ARBA" id="ARBA00022448"/>
    </source>
</evidence>
<organism evidence="8 9">
    <name type="scientific">Mycoplasmopsis agalactiae 14628</name>
    <dbReference type="NCBI Taxonomy" id="1110504"/>
    <lineage>
        <taxon>Bacteria</taxon>
        <taxon>Bacillati</taxon>
        <taxon>Mycoplasmatota</taxon>
        <taxon>Mycoplasmoidales</taxon>
        <taxon>Metamycoplasmataceae</taxon>
        <taxon>Mycoplasmopsis</taxon>
    </lineage>
</organism>
<dbReference type="PROSITE" id="PS51098">
    <property type="entry name" value="PTS_EIIB_TYPE_1"/>
    <property type="match status" value="1"/>
</dbReference>
<evidence type="ECO:0000256" key="3">
    <source>
        <dbReference type="ARBA" id="ARBA00022679"/>
    </source>
</evidence>
<dbReference type="GO" id="GO:0008982">
    <property type="term" value="F:protein-N(PI)-phosphohistidine-sugar phosphotransferase activity"/>
    <property type="evidence" value="ECO:0007669"/>
    <property type="project" value="InterPro"/>
</dbReference>
<dbReference type="InterPro" id="IPR018113">
    <property type="entry name" value="PTrfase_EIIB_Cys"/>
</dbReference>
<gene>
    <name evidence="8" type="ORF">MAGb_6930</name>
</gene>
<dbReference type="GO" id="GO:0090563">
    <property type="term" value="F:protein-phosphocysteine-sugar phosphotransferase activity"/>
    <property type="evidence" value="ECO:0007669"/>
    <property type="project" value="TreeGrafter"/>
</dbReference>